<evidence type="ECO:0000313" key="5">
    <source>
        <dbReference type="Proteomes" id="UP000177791"/>
    </source>
</evidence>
<feature type="domain" description="Secretion system C-terminal sorting" evidence="3">
    <location>
        <begin position="1128"/>
        <end position="1196"/>
    </location>
</feature>
<gene>
    <name evidence="4" type="ORF">BEN48_02440</name>
</gene>
<feature type="chain" id="PRO_5009578688" evidence="1">
    <location>
        <begin position="36"/>
        <end position="1200"/>
    </location>
</feature>
<feature type="signal peptide" evidence="1">
    <location>
        <begin position="1"/>
        <end position="35"/>
    </location>
</feature>
<comment type="caution">
    <text evidence="4">The sequence shown here is derived from an EMBL/GenBank/DDBJ whole genome shotgun (WGS) entry which is preliminary data.</text>
</comment>
<protein>
    <submittedName>
        <fullName evidence="4">Uncharacterized protein</fullName>
    </submittedName>
</protein>
<dbReference type="InterPro" id="IPR026444">
    <property type="entry name" value="Secre_tail"/>
</dbReference>
<dbReference type="OrthoDB" id="863479at2"/>
<dbReference type="STRING" id="1908236.BEN48_02440"/>
<reference evidence="4 5" key="1">
    <citation type="submission" date="2016-08" db="EMBL/GenBank/DDBJ databases">
        <title>Hymenobacter coccineus sp. nov., Hymenobacter lapidarius sp. nov. and Hymenobacter glacialis sp. nov., isolated from Antarctic soil.</title>
        <authorList>
            <person name="Sedlacek I."/>
            <person name="Kralova S."/>
            <person name="Kyrova K."/>
            <person name="Maslanova I."/>
            <person name="Stankova E."/>
            <person name="Vrbovska V."/>
            <person name="Nemec M."/>
            <person name="Bartak M."/>
            <person name="Svec P."/>
            <person name="Busse H.-J."/>
            <person name="Pantucek R."/>
        </authorList>
    </citation>
    <scope>NUCLEOTIDE SEQUENCE [LARGE SCALE GENOMIC DNA]</scope>
    <source>
        <strain evidence="4 5">CCM 8648</strain>
    </source>
</reference>
<dbReference type="SUPFAM" id="SSF74853">
    <property type="entry name" value="Lamin A/C globular tail domain"/>
    <property type="match status" value="1"/>
</dbReference>
<evidence type="ECO:0000256" key="1">
    <source>
        <dbReference type="SAM" id="SignalP"/>
    </source>
</evidence>
<dbReference type="EMBL" id="MDZC01000068">
    <property type="protein sequence ID" value="OGX84617.1"/>
    <property type="molecule type" value="Genomic_DNA"/>
</dbReference>
<dbReference type="NCBIfam" id="TIGR04183">
    <property type="entry name" value="Por_Secre_tail"/>
    <property type="match status" value="1"/>
</dbReference>
<accession>A0A1G1T1A8</accession>
<dbReference type="Pfam" id="PF00932">
    <property type="entry name" value="LTD"/>
    <property type="match status" value="1"/>
</dbReference>
<proteinExistence type="predicted"/>
<dbReference type="RefSeq" id="WP_070734685.1">
    <property type="nucleotide sequence ID" value="NZ_MDZC01000068.1"/>
</dbReference>
<evidence type="ECO:0000313" key="4">
    <source>
        <dbReference type="EMBL" id="OGX84617.1"/>
    </source>
</evidence>
<keyword evidence="1" id="KW-0732">Signal</keyword>
<dbReference type="Pfam" id="PF18962">
    <property type="entry name" value="Por_Secre_tail"/>
    <property type="match status" value="1"/>
</dbReference>
<keyword evidence="5" id="KW-1185">Reference proteome</keyword>
<sequence length="1200" mass="122865">MKTTITRPSSLRRVIGSTAVLLLALLKPAFSQAQAGSVVISEVYVSGAAGAFKNDFVELYNKSNTSFLLTGYSVQYQGPTSSASYSPVPLTGTTIPANGYLLVQFGQGVSSGNSLPAPDASGTTNLAQGGGKIALVNTIAALPGTATATDAGIIDFVGYGSANKFEGTSAAPDLTTTTSIERKAVASSTSASMAIGGADAQRGNGFDSQENGQDFVVRSLPEPQNSASALETAATVFYSTKKPNGPLNELGTYSSTLDGTGPSPTNFNANSQQFIVIGTNRTLTGNLTIMGGGSRLVLDTNASFTVPVLFNYTGTLDLNNNATLTVLNAAPGVVFNNIAASSTVEYAQATPYTVPATPSYGNLTLRNSTKRLSTGTTVVRGNFLANNVGATSPNVLGGAAGSASTLSLGGNFALTGTVNFSTTADDRITLALTNTTTPQVLNGDDNTIKLLSLTTSTNQAGATLADGASSLELGNSTGGGYNLGAGSVLTVGANTLSFVPGGGATIGAGTGQLAVNAASSLVFSKNSPAELGTLRLTPTSTQLANLKLDAAGGGGPTASANTLTLPRSLAVNGTLTLTTGTLAIGANNVLTLNGPVVTTATGFLRGTATAGLVIGGAGSLADIRFDNGTSASTTLGSFTLNRPGATFPLASSLIVENAFALINGNFAIGSNTLTLNGTVASSSTGLLEGGLAPATFMPTSNVFIGGTGPLGTLTFERSAAVLNVLVLNRPGGTLTLEGSAVQITTLTLTSGIFKLSEGVGLNVTGVFDADPAVGRFAVARTSVLSFTGSGDIGPLAFVAGQDVLQRFTLDRATGAIPTIQLTTTLTVNDLSLTRGRVFVQGNNKLIVLPEGSVTGGGNDSYTNTLTRASVTNQTTKNATISFPLGVDGQYRPVFFLVEDSEGGTSSYTAHQYEAPSPPRTLPPTLSRVSQIRYYNVVREPGGTSVLNRARITLNYDFASDGVTPATVAFLRVAMADPNDDTKWKNIGGAGLGSSIQSDFFPAGPLGDFTLATDKNTPPNANPLPVELVRFTAERQASGVRLQWATASEKNSARFEVQRSLDGRTFASILSVAAQGSSTQLQAYIALDAQAPASRLYYRLRQVDVDGTTAFSEVVTVNGTNGPAGELTVYPNPASDRITAVVPAAEGRTYRVLNSLGQVLDRGRAAEANPSVDVRRLPAGTYFLELNSATGRMVRRFVKSN</sequence>
<organism evidence="4 5">
    <name type="scientific">Hymenobacter glacialis</name>
    <dbReference type="NCBI Taxonomy" id="1908236"/>
    <lineage>
        <taxon>Bacteria</taxon>
        <taxon>Pseudomonadati</taxon>
        <taxon>Bacteroidota</taxon>
        <taxon>Cytophagia</taxon>
        <taxon>Cytophagales</taxon>
        <taxon>Hymenobacteraceae</taxon>
        <taxon>Hymenobacter</taxon>
    </lineage>
</organism>
<dbReference type="InterPro" id="IPR001322">
    <property type="entry name" value="Lamin_tail_dom"/>
</dbReference>
<dbReference type="InterPro" id="IPR036415">
    <property type="entry name" value="Lamin_tail_dom_sf"/>
</dbReference>
<evidence type="ECO:0000259" key="3">
    <source>
        <dbReference type="Pfam" id="PF18962"/>
    </source>
</evidence>
<dbReference type="InterPro" id="IPR013783">
    <property type="entry name" value="Ig-like_fold"/>
</dbReference>
<feature type="domain" description="LTD" evidence="2">
    <location>
        <begin position="32"/>
        <end position="159"/>
    </location>
</feature>
<dbReference type="Gene3D" id="2.60.40.10">
    <property type="entry name" value="Immunoglobulins"/>
    <property type="match status" value="1"/>
</dbReference>
<name>A0A1G1T1A8_9BACT</name>
<dbReference type="AlphaFoldDB" id="A0A1G1T1A8"/>
<evidence type="ECO:0000259" key="2">
    <source>
        <dbReference type="Pfam" id="PF00932"/>
    </source>
</evidence>
<dbReference type="Proteomes" id="UP000177791">
    <property type="component" value="Unassembled WGS sequence"/>
</dbReference>